<comment type="caution">
    <text evidence="6">The sequence shown here is derived from an EMBL/GenBank/DDBJ whole genome shotgun (WGS) entry which is preliminary data.</text>
</comment>
<dbReference type="Gene3D" id="3.40.190.10">
    <property type="entry name" value="Periplasmic binding protein-like II"/>
    <property type="match status" value="2"/>
</dbReference>
<evidence type="ECO:0000256" key="4">
    <source>
        <dbReference type="SAM" id="Phobius"/>
    </source>
</evidence>
<keyword evidence="4" id="KW-0472">Membrane</keyword>
<name>A0A0S7Y7L9_UNCT6</name>
<organism evidence="6 7">
    <name type="scientific">candidate division TA06 bacterium DG_78</name>
    <dbReference type="NCBI Taxonomy" id="1703772"/>
    <lineage>
        <taxon>Bacteria</taxon>
        <taxon>Bacteria division TA06</taxon>
    </lineage>
</organism>
<dbReference type="PANTHER" id="PTHR30024:SF47">
    <property type="entry name" value="TAURINE-BINDING PERIPLASMIC PROTEIN"/>
    <property type="match status" value="1"/>
</dbReference>
<reference evidence="6 7" key="1">
    <citation type="journal article" date="2015" name="Microbiome">
        <title>Genomic resolution of linkages in carbon, nitrogen, and sulfur cycling among widespread estuary sediment bacteria.</title>
        <authorList>
            <person name="Baker B.J."/>
            <person name="Lazar C.S."/>
            <person name="Teske A.P."/>
            <person name="Dick G.J."/>
        </authorList>
    </citation>
    <scope>NUCLEOTIDE SEQUENCE [LARGE SCALE GENOMIC DNA]</scope>
    <source>
        <strain evidence="6">DG_78</strain>
    </source>
</reference>
<proteinExistence type="inferred from homology"/>
<accession>A0A0S7Y7L9</accession>
<sequence length="332" mass="37522">MSIRAKERLLNFLIILGVLALLFVVGYPQYKESLPSKVKIGIDKSFSSLPFYVAKMDTSRNYFTIEKVEPEFIEITGDPLQGLKDGTFDMVAVPWYRLIISPGLNGDTVKSVCGIELKSGRVTDAIIVSPDSRMKNVKDLKGKNLGYMAADEYLINLVFPGLEEDFKLTKVTLVPLQIEDVPTAFTDKKVDAIYLLDPYRGYMVYKGNKVLFEGLISNYIMPSLPLAAIVMRQNYVKTENRLAAIRMKNAVEATMSYLARNPEAAKNFIIKVNGWVSDGTLTLNIRIPEYQRLSEINVKNVERLQTELVQRGIGTCGFKPTEFLFSKLDFRR</sequence>
<evidence type="ECO:0000259" key="5">
    <source>
        <dbReference type="Pfam" id="PF09084"/>
    </source>
</evidence>
<feature type="transmembrane region" description="Helical" evidence="4">
    <location>
        <begin position="12"/>
        <end position="30"/>
    </location>
</feature>
<keyword evidence="4" id="KW-1133">Transmembrane helix</keyword>
<protein>
    <recommendedName>
        <fullName evidence="5">SsuA/THI5-like domain-containing protein</fullName>
    </recommendedName>
</protein>
<gene>
    <name evidence="6" type="ORF">AMJ52_09600</name>
</gene>
<dbReference type="AlphaFoldDB" id="A0A0S7Y7L9"/>
<evidence type="ECO:0000256" key="2">
    <source>
        <dbReference type="ARBA" id="ARBA00010742"/>
    </source>
</evidence>
<comment type="subcellular location">
    <subcellularLocation>
        <location evidence="1">Periplasm</location>
    </subcellularLocation>
</comment>
<keyword evidence="3" id="KW-0732">Signal</keyword>
<keyword evidence="4" id="KW-0812">Transmembrane</keyword>
<dbReference type="GO" id="GO:0042597">
    <property type="term" value="C:periplasmic space"/>
    <property type="evidence" value="ECO:0007669"/>
    <property type="project" value="UniProtKB-SubCell"/>
</dbReference>
<evidence type="ECO:0000256" key="1">
    <source>
        <dbReference type="ARBA" id="ARBA00004418"/>
    </source>
</evidence>
<dbReference type="InterPro" id="IPR015168">
    <property type="entry name" value="SsuA/THI5"/>
</dbReference>
<evidence type="ECO:0000313" key="6">
    <source>
        <dbReference type="EMBL" id="KPJ70664.1"/>
    </source>
</evidence>
<dbReference type="Pfam" id="PF09084">
    <property type="entry name" value="NMT1"/>
    <property type="match status" value="1"/>
</dbReference>
<feature type="domain" description="SsuA/THI5-like" evidence="5">
    <location>
        <begin position="48"/>
        <end position="265"/>
    </location>
</feature>
<evidence type="ECO:0000256" key="3">
    <source>
        <dbReference type="ARBA" id="ARBA00022729"/>
    </source>
</evidence>
<dbReference type="PANTHER" id="PTHR30024">
    <property type="entry name" value="ALIPHATIC SULFONATES-BINDING PROTEIN-RELATED"/>
    <property type="match status" value="1"/>
</dbReference>
<dbReference type="Proteomes" id="UP000051012">
    <property type="component" value="Unassembled WGS sequence"/>
</dbReference>
<comment type="similarity">
    <text evidence="2">Belongs to the bacterial solute-binding protein SsuA/TauA family.</text>
</comment>
<dbReference type="EMBL" id="LJNI01000164">
    <property type="protein sequence ID" value="KPJ70664.1"/>
    <property type="molecule type" value="Genomic_DNA"/>
</dbReference>
<dbReference type="SUPFAM" id="SSF53850">
    <property type="entry name" value="Periplasmic binding protein-like II"/>
    <property type="match status" value="1"/>
</dbReference>
<evidence type="ECO:0000313" key="7">
    <source>
        <dbReference type="Proteomes" id="UP000051012"/>
    </source>
</evidence>